<dbReference type="InterPro" id="IPR010729">
    <property type="entry name" value="Ribosomal_uL29_mit"/>
</dbReference>
<keyword evidence="5" id="KW-0687">Ribonucleoprotein</keyword>
<dbReference type="GO" id="GO:0005762">
    <property type="term" value="C:mitochondrial large ribosomal subunit"/>
    <property type="evidence" value="ECO:0007669"/>
    <property type="project" value="TreeGrafter"/>
</dbReference>
<comment type="subcellular location">
    <subcellularLocation>
        <location evidence="1">Mitochondrion</location>
    </subcellularLocation>
</comment>
<keyword evidence="3" id="KW-0689">Ribosomal protein</keyword>
<evidence type="ECO:0000256" key="5">
    <source>
        <dbReference type="ARBA" id="ARBA00023274"/>
    </source>
</evidence>
<evidence type="ECO:0000313" key="8">
    <source>
        <dbReference type="WBParaSite" id="PSU_v2.g419.t1"/>
    </source>
</evidence>
<dbReference type="GO" id="GO:0032543">
    <property type="term" value="P:mitochondrial translation"/>
    <property type="evidence" value="ECO:0007669"/>
    <property type="project" value="TreeGrafter"/>
</dbReference>
<keyword evidence="4" id="KW-0496">Mitochondrion</keyword>
<dbReference type="Pfam" id="PF06984">
    <property type="entry name" value="MRP-L47"/>
    <property type="match status" value="1"/>
</dbReference>
<name>A0A914YU65_9BILA</name>
<dbReference type="GO" id="GO:0003735">
    <property type="term" value="F:structural constituent of ribosome"/>
    <property type="evidence" value="ECO:0007669"/>
    <property type="project" value="InterPro"/>
</dbReference>
<dbReference type="PANTHER" id="PTHR21183:SF18">
    <property type="entry name" value="LARGE RIBOSOMAL SUBUNIT PROTEIN UL29M"/>
    <property type="match status" value="1"/>
</dbReference>
<organism evidence="7 8">
    <name type="scientific">Panagrolaimus superbus</name>
    <dbReference type="NCBI Taxonomy" id="310955"/>
    <lineage>
        <taxon>Eukaryota</taxon>
        <taxon>Metazoa</taxon>
        <taxon>Ecdysozoa</taxon>
        <taxon>Nematoda</taxon>
        <taxon>Chromadorea</taxon>
        <taxon>Rhabditida</taxon>
        <taxon>Tylenchina</taxon>
        <taxon>Panagrolaimomorpha</taxon>
        <taxon>Panagrolaimoidea</taxon>
        <taxon>Panagrolaimidae</taxon>
        <taxon>Panagrolaimus</taxon>
    </lineage>
</organism>
<comment type="similarity">
    <text evidence="2">Belongs to the universal ribosomal protein uL29 family.</text>
</comment>
<protein>
    <recommendedName>
        <fullName evidence="6">Large ribosomal subunit protein uL29m</fullName>
    </recommendedName>
</protein>
<keyword evidence="7" id="KW-1185">Reference proteome</keyword>
<evidence type="ECO:0000256" key="6">
    <source>
        <dbReference type="ARBA" id="ARBA00035289"/>
    </source>
</evidence>
<sequence>MQFFRYLSRTLPKTIFRFQSTTASATNNIATAKEKDEDLIPESDPEKPIINLQPGGPLAEFFDAEENFGVSELRPKLRPGRPWTTEELRLKSNTDLHKLWYVLLKEKNMLLTMQHAYKIRHKMFPNPERLDRVHESMENLEEVVHERNDALLRLETGDSANPSERTVTSFAGFTYKKQAKEHYLPFEITGKKEYEVPYLDEEPYLTQKLWAEKQHLKKYHADDQRRYRERFADKDSYHHLRGSRKFFNRVEHLPK</sequence>
<evidence type="ECO:0000256" key="3">
    <source>
        <dbReference type="ARBA" id="ARBA00022980"/>
    </source>
</evidence>
<proteinExistence type="inferred from homology"/>
<dbReference type="WBParaSite" id="PSU_v2.g419.t1">
    <property type="protein sequence ID" value="PSU_v2.g419.t1"/>
    <property type="gene ID" value="PSU_v2.g419"/>
</dbReference>
<evidence type="ECO:0000256" key="1">
    <source>
        <dbReference type="ARBA" id="ARBA00004173"/>
    </source>
</evidence>
<reference evidence="8" key="1">
    <citation type="submission" date="2022-11" db="UniProtKB">
        <authorList>
            <consortium name="WormBaseParasite"/>
        </authorList>
    </citation>
    <scope>IDENTIFICATION</scope>
</reference>
<evidence type="ECO:0000256" key="4">
    <source>
        <dbReference type="ARBA" id="ARBA00023128"/>
    </source>
</evidence>
<dbReference type="PANTHER" id="PTHR21183">
    <property type="entry name" value="RIBOSOMAL PROTEIN L47, MITOCHONDRIAL-RELATED"/>
    <property type="match status" value="1"/>
</dbReference>
<accession>A0A914YU65</accession>
<dbReference type="AlphaFoldDB" id="A0A914YU65"/>
<evidence type="ECO:0000313" key="7">
    <source>
        <dbReference type="Proteomes" id="UP000887577"/>
    </source>
</evidence>
<dbReference type="InterPro" id="IPR038340">
    <property type="entry name" value="MRP-L47_sf"/>
</dbReference>
<evidence type="ECO:0000256" key="2">
    <source>
        <dbReference type="ARBA" id="ARBA00009254"/>
    </source>
</evidence>
<dbReference type="Gene3D" id="6.10.330.20">
    <property type="match status" value="1"/>
</dbReference>
<dbReference type="Proteomes" id="UP000887577">
    <property type="component" value="Unplaced"/>
</dbReference>